<evidence type="ECO:0008006" key="5">
    <source>
        <dbReference type="Google" id="ProtNLM"/>
    </source>
</evidence>
<reference evidence="3" key="2">
    <citation type="submission" date="2020-05" db="EMBL/GenBank/DDBJ databases">
        <authorList>
            <person name="Kim H.-S."/>
            <person name="Proctor R.H."/>
            <person name="Brown D.W."/>
        </authorList>
    </citation>
    <scope>NUCLEOTIDE SEQUENCE</scope>
    <source>
        <strain evidence="3">NRRL 20472</strain>
    </source>
</reference>
<proteinExistence type="inferred from homology"/>
<dbReference type="OrthoDB" id="3687641at2759"/>
<gene>
    <name evidence="3" type="ORF">FSARC_10976</name>
</gene>
<reference evidence="3" key="1">
    <citation type="journal article" date="2020" name="BMC Genomics">
        <title>Correction to: Identification and distribution of gene clusters required for synthesis of sphingolipid metabolism inhibitors in diverse species of the filamentous fungus Fusarium.</title>
        <authorList>
            <person name="Kim H.S."/>
            <person name="Lohmar J.M."/>
            <person name="Busman M."/>
            <person name="Brown D.W."/>
            <person name="Naumann T.A."/>
            <person name="Divon H.H."/>
            <person name="Lysoe E."/>
            <person name="Uhlig S."/>
            <person name="Proctor R.H."/>
        </authorList>
    </citation>
    <scope>NUCLEOTIDE SEQUENCE</scope>
    <source>
        <strain evidence="3">NRRL 20472</strain>
    </source>
</reference>
<dbReference type="PANTHER" id="PTHR33365:SF4">
    <property type="entry name" value="CYCLOCHLOROTINE BIOSYNTHESIS PROTEIN O"/>
    <property type="match status" value="1"/>
</dbReference>
<keyword evidence="4" id="KW-1185">Reference proteome</keyword>
<dbReference type="Proteomes" id="UP000622797">
    <property type="component" value="Unassembled WGS sequence"/>
</dbReference>
<evidence type="ECO:0000256" key="2">
    <source>
        <dbReference type="ARBA" id="ARBA00035112"/>
    </source>
</evidence>
<dbReference type="PANTHER" id="PTHR33365">
    <property type="entry name" value="YALI0B05434P"/>
    <property type="match status" value="1"/>
</dbReference>
<organism evidence="3 4">
    <name type="scientific">Fusarium sarcochroum</name>
    <dbReference type="NCBI Taxonomy" id="1208366"/>
    <lineage>
        <taxon>Eukaryota</taxon>
        <taxon>Fungi</taxon>
        <taxon>Dikarya</taxon>
        <taxon>Ascomycota</taxon>
        <taxon>Pezizomycotina</taxon>
        <taxon>Sordariomycetes</taxon>
        <taxon>Hypocreomycetidae</taxon>
        <taxon>Hypocreales</taxon>
        <taxon>Nectriaceae</taxon>
        <taxon>Fusarium</taxon>
        <taxon>Fusarium lateritium species complex</taxon>
    </lineage>
</organism>
<dbReference type="GO" id="GO:0043386">
    <property type="term" value="P:mycotoxin biosynthetic process"/>
    <property type="evidence" value="ECO:0007669"/>
    <property type="project" value="InterPro"/>
</dbReference>
<protein>
    <recommendedName>
        <fullName evidence="5">Oxidase ustYa</fullName>
    </recommendedName>
</protein>
<name>A0A8H4TIW3_9HYPO</name>
<dbReference type="Pfam" id="PF11807">
    <property type="entry name" value="UstYa"/>
    <property type="match status" value="1"/>
</dbReference>
<comment type="similarity">
    <text evidence="2">Belongs to the ustYa family.</text>
</comment>
<comment type="caution">
    <text evidence="3">The sequence shown here is derived from an EMBL/GenBank/DDBJ whole genome shotgun (WGS) entry which is preliminary data.</text>
</comment>
<comment type="pathway">
    <text evidence="1">Mycotoxin biosynthesis.</text>
</comment>
<evidence type="ECO:0000313" key="3">
    <source>
        <dbReference type="EMBL" id="KAF4958619.1"/>
    </source>
</evidence>
<dbReference type="InterPro" id="IPR021765">
    <property type="entry name" value="UstYa-like"/>
</dbReference>
<dbReference type="EMBL" id="JABEXW010000685">
    <property type="protein sequence ID" value="KAF4958619.1"/>
    <property type="molecule type" value="Genomic_DNA"/>
</dbReference>
<accession>A0A8H4TIW3</accession>
<evidence type="ECO:0000313" key="4">
    <source>
        <dbReference type="Proteomes" id="UP000622797"/>
    </source>
</evidence>
<sequence length="230" mass="26167">MAEGRPFLSRSIELTIIVTLVSLVILQEYVAITMNYGTLGHGLGLFKHADTNSKHRISYHNVTFGEPKVLVNPTDGNDAAWQEALMPDDEGWLLVKYNETMNLKHGVSVFHALHCLKMIRQGLKQILVDKPSTHRRHDHEDNEFLRMNHIPHCISYLAQYISCTGDSTIESPFLMQDSSGHITDHQVDGREVVHRCKDTSLVWDVVKKSHKNPVEQWEKQDGDTIESVFG</sequence>
<dbReference type="AlphaFoldDB" id="A0A8H4TIW3"/>
<evidence type="ECO:0000256" key="1">
    <source>
        <dbReference type="ARBA" id="ARBA00004685"/>
    </source>
</evidence>